<proteinExistence type="predicted"/>
<gene>
    <name evidence="1" type="ORF">MNBD_PLANCTO02-155</name>
</gene>
<accession>A0A3B1E670</accession>
<evidence type="ECO:0000313" key="1">
    <source>
        <dbReference type="EMBL" id="VAX38527.1"/>
    </source>
</evidence>
<evidence type="ECO:0008006" key="2">
    <source>
        <dbReference type="Google" id="ProtNLM"/>
    </source>
</evidence>
<dbReference type="SUPFAM" id="SSF48452">
    <property type="entry name" value="TPR-like"/>
    <property type="match status" value="1"/>
</dbReference>
<dbReference type="AlphaFoldDB" id="A0A3B1E670"/>
<organism evidence="1">
    <name type="scientific">hydrothermal vent metagenome</name>
    <dbReference type="NCBI Taxonomy" id="652676"/>
    <lineage>
        <taxon>unclassified sequences</taxon>
        <taxon>metagenomes</taxon>
        <taxon>ecological metagenomes</taxon>
    </lineage>
</organism>
<dbReference type="InterPro" id="IPR011990">
    <property type="entry name" value="TPR-like_helical_dom_sf"/>
</dbReference>
<sequence>MRNTTEVPKVLRQLVAAEGYLELGMPQHALEELESISNAQAGALRPAVEFYRGESLLAQKQYDDAIEPLKYAAEMIPAPMNKQAWLSLGECFRQRGEEALAAVVEMFAADPPLGGLPEGEWDVSIDLFHSSGNDDDPLEYEYLASATASYETYADEEFGEGIIDEKNEQQDSDDFVVESDNEDFYYDHDQFEN</sequence>
<reference evidence="1" key="1">
    <citation type="submission" date="2018-06" db="EMBL/GenBank/DDBJ databases">
        <authorList>
            <person name="Zhirakovskaya E."/>
        </authorList>
    </citation>
    <scope>NUCLEOTIDE SEQUENCE</scope>
</reference>
<name>A0A3B1E670_9ZZZZ</name>
<dbReference type="Gene3D" id="1.25.40.10">
    <property type="entry name" value="Tetratricopeptide repeat domain"/>
    <property type="match status" value="1"/>
</dbReference>
<dbReference type="EMBL" id="UOGL01000216">
    <property type="protein sequence ID" value="VAX38527.1"/>
    <property type="molecule type" value="Genomic_DNA"/>
</dbReference>
<protein>
    <recommendedName>
        <fullName evidence="2">Tetratricopeptide repeat protein</fullName>
    </recommendedName>
</protein>